<evidence type="ECO:0000313" key="1">
    <source>
        <dbReference type="EMBL" id="KAA5539366.1"/>
    </source>
</evidence>
<keyword evidence="2" id="KW-1185">Reference proteome</keyword>
<gene>
    <name evidence="1" type="ORF">F0145_24495</name>
</gene>
<dbReference type="Proteomes" id="UP000323426">
    <property type="component" value="Unassembled WGS sequence"/>
</dbReference>
<dbReference type="Gene3D" id="3.20.20.140">
    <property type="entry name" value="Metal-dependent hydrolases"/>
    <property type="match status" value="1"/>
</dbReference>
<dbReference type="EMBL" id="VWSF01000033">
    <property type="protein sequence ID" value="KAA5539366.1"/>
    <property type="molecule type" value="Genomic_DNA"/>
</dbReference>
<proteinExistence type="predicted"/>
<reference evidence="1 2" key="1">
    <citation type="submission" date="2019-09" db="EMBL/GenBank/DDBJ databases">
        <title>Genome sequence and assembly of Adhaeribacter sp.</title>
        <authorList>
            <person name="Chhetri G."/>
        </authorList>
    </citation>
    <scope>NUCLEOTIDE SEQUENCE [LARGE SCALE GENOMIC DNA]</scope>
    <source>
        <strain evidence="1 2">DK36</strain>
    </source>
</reference>
<name>A0A5M6CWL8_9BACT</name>
<evidence type="ECO:0000313" key="2">
    <source>
        <dbReference type="Proteomes" id="UP000323426"/>
    </source>
</evidence>
<dbReference type="AlphaFoldDB" id="A0A5M6CWL8"/>
<organism evidence="1 2">
    <name type="scientific">Adhaeribacter rhizoryzae</name>
    <dbReference type="NCBI Taxonomy" id="2607907"/>
    <lineage>
        <taxon>Bacteria</taxon>
        <taxon>Pseudomonadati</taxon>
        <taxon>Bacteroidota</taxon>
        <taxon>Cytophagia</taxon>
        <taxon>Cytophagales</taxon>
        <taxon>Hymenobacteraceae</taxon>
        <taxon>Adhaeribacter</taxon>
    </lineage>
</organism>
<accession>A0A5M6CWL8</accession>
<dbReference type="InterPro" id="IPR032466">
    <property type="entry name" value="Metal_Hydrolase"/>
</dbReference>
<dbReference type="SUPFAM" id="SSF51556">
    <property type="entry name" value="Metallo-dependent hydrolases"/>
    <property type="match status" value="1"/>
</dbReference>
<evidence type="ECO:0008006" key="3">
    <source>
        <dbReference type="Google" id="ProtNLM"/>
    </source>
</evidence>
<comment type="caution">
    <text evidence="1">The sequence shown here is derived from an EMBL/GenBank/DDBJ whole genome shotgun (WGS) entry which is preliminary data.</text>
</comment>
<sequence>MKENKQVYADISVISNPDILPPEKFSVIMKAFLDAELADCLMFGTDNGDIAKVISAVESLTFMSKKQKKKVYYQNAEQFFGRIKKLNYYETTSHVFALPGQL</sequence>
<protein>
    <recommendedName>
        <fullName evidence="3">Amidohydrolase-related domain-containing protein</fullName>
    </recommendedName>
</protein>
<dbReference type="RefSeq" id="WP_150093033.1">
    <property type="nucleotide sequence ID" value="NZ_VWSF01000033.1"/>
</dbReference>